<feature type="transmembrane region" description="Helical" evidence="1">
    <location>
        <begin position="114"/>
        <end position="135"/>
    </location>
</feature>
<sequence length="148" mass="15890">MLFRLIALLSGFLFGLGMMISSMVNPAKVIGFLDVFGQWDPSLAFVMGGALMVFLPGYFLFIRKQPKPTFATSFSVSQNQEIDKKLVSGSLIFGVGWGMAGICPGPAITALGSGSGVIVLFFASMLIGMYLVNIFTEKKAKLAYQVQG</sequence>
<reference evidence="3" key="1">
    <citation type="submission" date="2016-02" db="EMBL/GenBank/DDBJ databases">
        <authorList>
            <person name="Rodrigo-Torres Lidia"/>
            <person name="Arahal R.David."/>
        </authorList>
    </citation>
    <scope>NUCLEOTIDE SEQUENCE [LARGE SCALE GENOMIC DNA]</scope>
    <source>
        <strain evidence="3">CECT 9029</strain>
    </source>
</reference>
<keyword evidence="3" id="KW-1185">Reference proteome</keyword>
<feature type="transmembrane region" description="Helical" evidence="1">
    <location>
        <begin position="42"/>
        <end position="61"/>
    </location>
</feature>
<dbReference type="InterPro" id="IPR046513">
    <property type="entry name" value="DUF6691"/>
</dbReference>
<accession>A0A128F4B2</accession>
<proteinExistence type="predicted"/>
<evidence type="ECO:0000313" key="2">
    <source>
        <dbReference type="EMBL" id="CZF81116.1"/>
    </source>
</evidence>
<dbReference type="EMBL" id="FIZX01000002">
    <property type="protein sequence ID" value="CZF81116.1"/>
    <property type="molecule type" value="Genomic_DNA"/>
</dbReference>
<dbReference type="Pfam" id="PF20398">
    <property type="entry name" value="DUF6691"/>
    <property type="match status" value="1"/>
</dbReference>
<dbReference type="AlphaFoldDB" id="A0A128F4B2"/>
<keyword evidence="1" id="KW-1133">Transmembrane helix</keyword>
<dbReference type="Proteomes" id="UP000071641">
    <property type="component" value="Unassembled WGS sequence"/>
</dbReference>
<evidence type="ECO:0000313" key="3">
    <source>
        <dbReference type="Proteomes" id="UP000071641"/>
    </source>
</evidence>
<keyword evidence="1" id="KW-0812">Transmembrane</keyword>
<organism evidence="2 3">
    <name type="scientific">Grimontia celer</name>
    <dbReference type="NCBI Taxonomy" id="1796497"/>
    <lineage>
        <taxon>Bacteria</taxon>
        <taxon>Pseudomonadati</taxon>
        <taxon>Pseudomonadota</taxon>
        <taxon>Gammaproteobacteria</taxon>
        <taxon>Vibrionales</taxon>
        <taxon>Vibrionaceae</taxon>
        <taxon>Grimontia</taxon>
    </lineage>
</organism>
<gene>
    <name evidence="2" type="ORF">GCE9029_02406</name>
</gene>
<dbReference type="STRING" id="1796497.GCE9029_02406"/>
<dbReference type="RefSeq" id="WP_062663481.1">
    <property type="nucleotide sequence ID" value="NZ_FIZX01000002.1"/>
</dbReference>
<evidence type="ECO:0000256" key="1">
    <source>
        <dbReference type="SAM" id="Phobius"/>
    </source>
</evidence>
<protein>
    <recommendedName>
        <fullName evidence="4">Transporter</fullName>
    </recommendedName>
</protein>
<feature type="transmembrane region" description="Helical" evidence="1">
    <location>
        <begin position="86"/>
        <end position="108"/>
    </location>
</feature>
<dbReference type="OrthoDB" id="9790409at2"/>
<evidence type="ECO:0008006" key="4">
    <source>
        <dbReference type="Google" id="ProtNLM"/>
    </source>
</evidence>
<name>A0A128F4B2_9GAMM</name>
<keyword evidence="1" id="KW-0472">Membrane</keyword>